<evidence type="ECO:0000313" key="2">
    <source>
        <dbReference type="Proteomes" id="UP001209168"/>
    </source>
</evidence>
<comment type="caution">
    <text evidence="1">The sequence shown here is derived from an EMBL/GenBank/DDBJ whole genome shotgun (WGS) entry which is preliminary data.</text>
</comment>
<sequence>MVKTIYDPCPVGFKIPEGDAFTGFSQENSTWNSDFAEKHFYTDASKTKIIVFKAAGVFEVNPVKLINVNHIDIIGRLIFMTRQIHISCGSAVIRLYRRTIPVGITETQSVLLGNKY</sequence>
<accession>A0AAW5UUE7</accession>
<dbReference type="AlphaFoldDB" id="A0AAW5UUE7"/>
<gene>
    <name evidence="1" type="ORF">ONT23_15675</name>
</gene>
<evidence type="ECO:0000313" key="1">
    <source>
        <dbReference type="EMBL" id="MCW4156930.1"/>
    </source>
</evidence>
<protein>
    <submittedName>
        <fullName evidence="1">Uncharacterized protein</fullName>
    </submittedName>
</protein>
<dbReference type="EMBL" id="JAPDVH010000001">
    <property type="protein sequence ID" value="MCW4156930.1"/>
    <property type="molecule type" value="Genomic_DNA"/>
</dbReference>
<organism evidence="1 2">
    <name type="scientific">Segatella copri</name>
    <dbReference type="NCBI Taxonomy" id="165179"/>
    <lineage>
        <taxon>Bacteria</taxon>
        <taxon>Pseudomonadati</taxon>
        <taxon>Bacteroidota</taxon>
        <taxon>Bacteroidia</taxon>
        <taxon>Bacteroidales</taxon>
        <taxon>Prevotellaceae</taxon>
        <taxon>Segatella</taxon>
    </lineage>
</organism>
<proteinExistence type="predicted"/>
<name>A0AAW5UUE7_9BACT</name>
<reference evidence="1" key="1">
    <citation type="submission" date="2022-11" db="EMBL/GenBank/DDBJ databases">
        <title>Genomic repertoires linked with pathogenic potency of arthritogenic Prevotella copri isolated from the gut of rheumatoid arthritis patients.</title>
        <authorList>
            <person name="Nii T."/>
            <person name="Maeda Y."/>
            <person name="Motooka D."/>
            <person name="Naito M."/>
            <person name="Matsumoto Y."/>
            <person name="Ogawa T."/>
            <person name="Oguro-Igashira E."/>
            <person name="Kishikawa T."/>
            <person name="Yamashita M."/>
            <person name="Koizumi S."/>
            <person name="Kurakawa T."/>
            <person name="Okumura R."/>
            <person name="Kayama H."/>
            <person name="Murakami M."/>
            <person name="Sakaguchi T."/>
            <person name="Das B."/>
            <person name="Nakamura S."/>
            <person name="Okada Y."/>
            <person name="Kumanogoh A."/>
            <person name="Takeda K."/>
        </authorList>
    </citation>
    <scope>NUCLEOTIDE SEQUENCE</scope>
    <source>
        <strain evidence="1">H012_8</strain>
    </source>
</reference>
<dbReference type="Proteomes" id="UP001209168">
    <property type="component" value="Unassembled WGS sequence"/>
</dbReference>
<dbReference type="RefSeq" id="WP_264902489.1">
    <property type="nucleotide sequence ID" value="NZ_JAPDVH010000001.1"/>
</dbReference>